<reference evidence="5" key="4">
    <citation type="submission" date="2025-08" db="UniProtKB">
        <authorList>
            <consortium name="Ensembl"/>
        </authorList>
    </citation>
    <scope>IDENTIFICATION</scope>
</reference>
<protein>
    <submittedName>
        <fullName evidence="5">SH3 domain binding glutamate-rich protein like 2</fullName>
    </submittedName>
</protein>
<dbReference type="GO" id="GO:0005737">
    <property type="term" value="C:cytoplasm"/>
    <property type="evidence" value="ECO:0007669"/>
    <property type="project" value="TreeGrafter"/>
</dbReference>
<accession>A0A4W3IGM5</accession>
<dbReference type="AlphaFoldDB" id="A0A4W3IGM5"/>
<reference evidence="6" key="2">
    <citation type="journal article" date="2007" name="PLoS Biol.">
        <title>Survey sequencing and comparative analysis of the elephant shark (Callorhinchus milii) genome.</title>
        <authorList>
            <person name="Venkatesh B."/>
            <person name="Kirkness E.F."/>
            <person name="Loh Y.H."/>
            <person name="Halpern A.L."/>
            <person name="Lee A.P."/>
            <person name="Johnson J."/>
            <person name="Dandona N."/>
            <person name="Viswanathan L.D."/>
            <person name="Tay A."/>
            <person name="Venter J.C."/>
            <person name="Strausberg R.L."/>
            <person name="Brenner S."/>
        </authorList>
    </citation>
    <scope>NUCLEOTIDE SEQUENCE [LARGE SCALE GENOMIC DNA]</scope>
</reference>
<dbReference type="GO" id="GO:0017124">
    <property type="term" value="F:SH3 domain binding"/>
    <property type="evidence" value="ECO:0007669"/>
    <property type="project" value="UniProtKB-KW"/>
</dbReference>
<dbReference type="CDD" id="cd03030">
    <property type="entry name" value="GRX_SH3BGR"/>
    <property type="match status" value="1"/>
</dbReference>
<reference evidence="5" key="5">
    <citation type="submission" date="2025-09" db="UniProtKB">
        <authorList>
            <consortium name="Ensembl"/>
        </authorList>
    </citation>
    <scope>IDENTIFICATION</scope>
</reference>
<dbReference type="Gene3D" id="3.40.30.10">
    <property type="entry name" value="Glutaredoxin"/>
    <property type="match status" value="1"/>
</dbReference>
<sequence>MIKLHTNGKKSSQLITNGTLRISLYPKIKKRQHDVVGFLESNKIEFEEIDITMSEDQRRWMYNNIPQEKQPAVGNPLPPQIFNNDTYCGDYDAFFESKENNSVSTFLGLKSRPMSQESEP</sequence>
<dbReference type="Proteomes" id="UP000314986">
    <property type="component" value="Unassembled WGS sequence"/>
</dbReference>
<evidence type="ECO:0000256" key="4">
    <source>
        <dbReference type="ARBA" id="ARBA00023242"/>
    </source>
</evidence>
<evidence type="ECO:0000256" key="2">
    <source>
        <dbReference type="ARBA" id="ARBA00007764"/>
    </source>
</evidence>
<evidence type="ECO:0000256" key="1">
    <source>
        <dbReference type="ARBA" id="ARBA00004123"/>
    </source>
</evidence>
<dbReference type="PANTHER" id="PTHR12232:SF4">
    <property type="entry name" value="SH3 DOMAIN-BINDING GLUTAMIC ACID-RICH-LIKE PROTEIN 2"/>
    <property type="match status" value="1"/>
</dbReference>
<comment type="subcellular location">
    <subcellularLocation>
        <location evidence="1">Nucleus</location>
    </subcellularLocation>
</comment>
<keyword evidence="6" id="KW-1185">Reference proteome</keyword>
<keyword evidence="3" id="KW-0729">SH3-binding</keyword>
<dbReference type="Ensembl" id="ENSCMIT00000028485.1">
    <property type="protein sequence ID" value="ENSCMIP00000028042.1"/>
    <property type="gene ID" value="ENSCMIG00000012194.1"/>
</dbReference>
<organism evidence="5 6">
    <name type="scientific">Callorhinchus milii</name>
    <name type="common">Ghost shark</name>
    <dbReference type="NCBI Taxonomy" id="7868"/>
    <lineage>
        <taxon>Eukaryota</taxon>
        <taxon>Metazoa</taxon>
        <taxon>Chordata</taxon>
        <taxon>Craniata</taxon>
        <taxon>Vertebrata</taxon>
        <taxon>Chondrichthyes</taxon>
        <taxon>Holocephali</taxon>
        <taxon>Chimaeriformes</taxon>
        <taxon>Callorhinchidae</taxon>
        <taxon>Callorhinchus</taxon>
    </lineage>
</organism>
<comment type="similarity">
    <text evidence="2">Belongs to the SH3BGR family.</text>
</comment>
<gene>
    <name evidence="5" type="primary">sh3bgrl2</name>
</gene>
<proteinExistence type="inferred from homology"/>
<reference evidence="6" key="1">
    <citation type="journal article" date="2006" name="Science">
        <title>Ancient noncoding elements conserved in the human genome.</title>
        <authorList>
            <person name="Venkatesh B."/>
            <person name="Kirkness E.F."/>
            <person name="Loh Y.H."/>
            <person name="Halpern A.L."/>
            <person name="Lee A.P."/>
            <person name="Johnson J."/>
            <person name="Dandona N."/>
            <person name="Viswanathan L.D."/>
            <person name="Tay A."/>
            <person name="Venter J.C."/>
            <person name="Strausberg R.L."/>
            <person name="Brenner S."/>
        </authorList>
    </citation>
    <scope>NUCLEOTIDE SEQUENCE [LARGE SCALE GENOMIC DNA]</scope>
</reference>
<dbReference type="SUPFAM" id="SSF52833">
    <property type="entry name" value="Thioredoxin-like"/>
    <property type="match status" value="1"/>
</dbReference>
<dbReference type="GeneTree" id="ENSGT00940000159157"/>
<dbReference type="InterPro" id="IPR051033">
    <property type="entry name" value="SH3BGR"/>
</dbReference>
<keyword evidence="4" id="KW-0539">Nucleus</keyword>
<dbReference type="InParanoid" id="A0A4W3IGM5"/>
<dbReference type="InterPro" id="IPR036249">
    <property type="entry name" value="Thioredoxin-like_sf"/>
</dbReference>
<dbReference type="Pfam" id="PF04908">
    <property type="entry name" value="SH3BGR"/>
    <property type="match status" value="1"/>
</dbReference>
<dbReference type="PANTHER" id="PTHR12232">
    <property type="entry name" value="SH3 DOMAIN-BINDING GLUTAMIC ACID-RICH-LIKE PROTEIN"/>
    <property type="match status" value="1"/>
</dbReference>
<evidence type="ECO:0000313" key="6">
    <source>
        <dbReference type="Proteomes" id="UP000314986"/>
    </source>
</evidence>
<reference evidence="6" key="3">
    <citation type="journal article" date="2014" name="Nature">
        <title>Elephant shark genome provides unique insights into gnathostome evolution.</title>
        <authorList>
            <consortium name="International Elephant Shark Genome Sequencing Consortium"/>
            <person name="Venkatesh B."/>
            <person name="Lee A.P."/>
            <person name="Ravi V."/>
            <person name="Maurya A.K."/>
            <person name="Lian M.M."/>
            <person name="Swann J.B."/>
            <person name="Ohta Y."/>
            <person name="Flajnik M.F."/>
            <person name="Sutoh Y."/>
            <person name="Kasahara M."/>
            <person name="Hoon S."/>
            <person name="Gangu V."/>
            <person name="Roy S.W."/>
            <person name="Irimia M."/>
            <person name="Korzh V."/>
            <person name="Kondrychyn I."/>
            <person name="Lim Z.W."/>
            <person name="Tay B.H."/>
            <person name="Tohari S."/>
            <person name="Kong K.W."/>
            <person name="Ho S."/>
            <person name="Lorente-Galdos B."/>
            <person name="Quilez J."/>
            <person name="Marques-Bonet T."/>
            <person name="Raney B.J."/>
            <person name="Ingham P.W."/>
            <person name="Tay A."/>
            <person name="Hillier L.W."/>
            <person name="Minx P."/>
            <person name="Boehm T."/>
            <person name="Wilson R.K."/>
            <person name="Brenner S."/>
            <person name="Warren W.C."/>
        </authorList>
    </citation>
    <scope>NUCLEOTIDE SEQUENCE [LARGE SCALE GENOMIC DNA]</scope>
</reference>
<evidence type="ECO:0000256" key="3">
    <source>
        <dbReference type="ARBA" id="ARBA00023036"/>
    </source>
</evidence>
<dbReference type="InterPro" id="IPR006993">
    <property type="entry name" value="Glut_rich_SH3-bd"/>
</dbReference>
<evidence type="ECO:0000313" key="5">
    <source>
        <dbReference type="Ensembl" id="ENSCMIP00000028042.1"/>
    </source>
</evidence>
<name>A0A4W3IGM5_CALMI</name>
<dbReference type="GO" id="GO:0005634">
    <property type="term" value="C:nucleus"/>
    <property type="evidence" value="ECO:0007669"/>
    <property type="project" value="UniProtKB-SubCell"/>
</dbReference>